<feature type="transmembrane region" description="Helical" evidence="1">
    <location>
        <begin position="20"/>
        <end position="45"/>
    </location>
</feature>
<keyword evidence="1" id="KW-1133">Transmembrane helix</keyword>
<dbReference type="EMBL" id="UGOY01000001">
    <property type="protein sequence ID" value="STY23044.1"/>
    <property type="molecule type" value="Genomic_DNA"/>
</dbReference>
<reference evidence="2 4" key="1">
    <citation type="submission" date="2015-11" db="EMBL/GenBank/DDBJ databases">
        <title>Genomic analysis of 38 Legionella species identifies large and diverse effector repertoires.</title>
        <authorList>
            <person name="Burstein D."/>
            <person name="Amaro F."/>
            <person name="Zusman T."/>
            <person name="Lifshitz Z."/>
            <person name="Cohen O."/>
            <person name="Gilbert J.A."/>
            <person name="Pupko T."/>
            <person name="Shuman H.A."/>
            <person name="Segal G."/>
        </authorList>
    </citation>
    <scope>NUCLEOTIDE SEQUENCE [LARGE SCALE GENOMIC DNA]</scope>
    <source>
        <strain evidence="2 4">SC-18-C9</strain>
    </source>
</reference>
<accession>A0A378L8J0</accession>
<evidence type="ECO:0000313" key="4">
    <source>
        <dbReference type="Proteomes" id="UP000054820"/>
    </source>
</evidence>
<dbReference type="Proteomes" id="UP000255110">
    <property type="component" value="Unassembled WGS sequence"/>
</dbReference>
<gene>
    <name evidence="2" type="ORF">Lstg_2091</name>
    <name evidence="3" type="ORF">NCTC11991_01646</name>
</gene>
<evidence type="ECO:0000256" key="1">
    <source>
        <dbReference type="SAM" id="Phobius"/>
    </source>
</evidence>
<evidence type="ECO:0000313" key="2">
    <source>
        <dbReference type="EMBL" id="KTD77734.1"/>
    </source>
</evidence>
<protein>
    <submittedName>
        <fullName evidence="3">Uncharacterized protein</fullName>
    </submittedName>
</protein>
<dbReference type="EMBL" id="LNYZ01000013">
    <property type="protein sequence ID" value="KTD77734.1"/>
    <property type="molecule type" value="Genomic_DNA"/>
</dbReference>
<dbReference type="Proteomes" id="UP000054820">
    <property type="component" value="Unassembled WGS sequence"/>
</dbReference>
<feature type="transmembrane region" description="Helical" evidence="1">
    <location>
        <begin position="66"/>
        <end position="83"/>
    </location>
</feature>
<keyword evidence="4" id="KW-1185">Reference proteome</keyword>
<name>A0A378L8J0_9GAMM</name>
<reference evidence="3 5" key="2">
    <citation type="submission" date="2018-06" db="EMBL/GenBank/DDBJ databases">
        <authorList>
            <consortium name="Pathogen Informatics"/>
            <person name="Doyle S."/>
        </authorList>
    </citation>
    <scope>NUCLEOTIDE SEQUENCE [LARGE SCALE GENOMIC DNA]</scope>
    <source>
        <strain evidence="3 5">NCTC11991</strain>
    </source>
</reference>
<proteinExistence type="predicted"/>
<evidence type="ECO:0000313" key="5">
    <source>
        <dbReference type="Proteomes" id="UP000255110"/>
    </source>
</evidence>
<sequence length="95" mass="10883">MLITLFSVENDRKKRPYCCIFVLTLFGVVQQRIAVNKLMAMVILGSRLIRKAKKPLRIPSAIQTEALVLLTGLTCVYSFLILFRSDEDEFEGWCV</sequence>
<keyword evidence="1" id="KW-0812">Transmembrane</keyword>
<evidence type="ECO:0000313" key="3">
    <source>
        <dbReference type="EMBL" id="STY23044.1"/>
    </source>
</evidence>
<dbReference type="AlphaFoldDB" id="A0A378L8J0"/>
<organism evidence="3 5">
    <name type="scientific">Legionella steigerwaltii</name>
    <dbReference type="NCBI Taxonomy" id="460"/>
    <lineage>
        <taxon>Bacteria</taxon>
        <taxon>Pseudomonadati</taxon>
        <taxon>Pseudomonadota</taxon>
        <taxon>Gammaproteobacteria</taxon>
        <taxon>Legionellales</taxon>
        <taxon>Legionellaceae</taxon>
        <taxon>Legionella</taxon>
    </lineage>
</organism>
<keyword evidence="1" id="KW-0472">Membrane</keyword>